<reference evidence="1 2" key="1">
    <citation type="journal article" date="2019" name="Nat. Ecol. Evol.">
        <title>Megaphylogeny resolves global patterns of mushroom evolution.</title>
        <authorList>
            <person name="Varga T."/>
            <person name="Krizsan K."/>
            <person name="Foldi C."/>
            <person name="Dima B."/>
            <person name="Sanchez-Garcia M."/>
            <person name="Sanchez-Ramirez S."/>
            <person name="Szollosi G.J."/>
            <person name="Szarkandi J.G."/>
            <person name="Papp V."/>
            <person name="Albert L."/>
            <person name="Andreopoulos W."/>
            <person name="Angelini C."/>
            <person name="Antonin V."/>
            <person name="Barry K.W."/>
            <person name="Bougher N.L."/>
            <person name="Buchanan P."/>
            <person name="Buyck B."/>
            <person name="Bense V."/>
            <person name="Catcheside P."/>
            <person name="Chovatia M."/>
            <person name="Cooper J."/>
            <person name="Damon W."/>
            <person name="Desjardin D."/>
            <person name="Finy P."/>
            <person name="Geml J."/>
            <person name="Haridas S."/>
            <person name="Hughes K."/>
            <person name="Justo A."/>
            <person name="Karasinski D."/>
            <person name="Kautmanova I."/>
            <person name="Kiss B."/>
            <person name="Kocsube S."/>
            <person name="Kotiranta H."/>
            <person name="LaButti K.M."/>
            <person name="Lechner B.E."/>
            <person name="Liimatainen K."/>
            <person name="Lipzen A."/>
            <person name="Lukacs Z."/>
            <person name="Mihaltcheva S."/>
            <person name="Morgado L.N."/>
            <person name="Niskanen T."/>
            <person name="Noordeloos M.E."/>
            <person name="Ohm R.A."/>
            <person name="Ortiz-Santana B."/>
            <person name="Ovrebo C."/>
            <person name="Racz N."/>
            <person name="Riley R."/>
            <person name="Savchenko A."/>
            <person name="Shiryaev A."/>
            <person name="Soop K."/>
            <person name="Spirin V."/>
            <person name="Szebenyi C."/>
            <person name="Tomsovsky M."/>
            <person name="Tulloss R.E."/>
            <person name="Uehling J."/>
            <person name="Grigoriev I.V."/>
            <person name="Vagvolgyi C."/>
            <person name="Papp T."/>
            <person name="Martin F.M."/>
            <person name="Miettinen O."/>
            <person name="Hibbett D.S."/>
            <person name="Nagy L.G."/>
        </authorList>
    </citation>
    <scope>NUCLEOTIDE SEQUENCE [LARGE SCALE GENOMIC DNA]</scope>
    <source>
        <strain evidence="1 2">HHB13444</strain>
    </source>
</reference>
<protein>
    <submittedName>
        <fullName evidence="1">Uncharacterized protein</fullName>
    </submittedName>
</protein>
<dbReference type="AlphaFoldDB" id="A0A5C3NX40"/>
<accession>A0A5C3NX40</accession>
<proteinExistence type="predicted"/>
<dbReference type="Proteomes" id="UP000308197">
    <property type="component" value="Unassembled WGS sequence"/>
</dbReference>
<sequence>MSLRGIVLSVSCSTQVAASRSPHLSVEYSSEGSTAIDILCSHRRLRKHRAAGQYCRATGGSQDYGREYQVYGTVCSY</sequence>
<organism evidence="1 2">
    <name type="scientific">Polyporus arcularius HHB13444</name>
    <dbReference type="NCBI Taxonomy" id="1314778"/>
    <lineage>
        <taxon>Eukaryota</taxon>
        <taxon>Fungi</taxon>
        <taxon>Dikarya</taxon>
        <taxon>Basidiomycota</taxon>
        <taxon>Agaricomycotina</taxon>
        <taxon>Agaricomycetes</taxon>
        <taxon>Polyporales</taxon>
        <taxon>Polyporaceae</taxon>
        <taxon>Polyporus</taxon>
    </lineage>
</organism>
<gene>
    <name evidence="1" type="ORF">K466DRAFT_373027</name>
</gene>
<keyword evidence="2" id="KW-1185">Reference proteome</keyword>
<dbReference type="InParanoid" id="A0A5C3NX40"/>
<evidence type="ECO:0000313" key="2">
    <source>
        <dbReference type="Proteomes" id="UP000308197"/>
    </source>
</evidence>
<evidence type="ECO:0000313" key="1">
    <source>
        <dbReference type="EMBL" id="TFK80590.1"/>
    </source>
</evidence>
<dbReference type="EMBL" id="ML211743">
    <property type="protein sequence ID" value="TFK80590.1"/>
    <property type="molecule type" value="Genomic_DNA"/>
</dbReference>
<name>A0A5C3NX40_9APHY</name>